<accession>A0AAI9E7R1</accession>
<dbReference type="Pfam" id="PF06985">
    <property type="entry name" value="HET"/>
    <property type="match status" value="1"/>
</dbReference>
<evidence type="ECO:0000259" key="1">
    <source>
        <dbReference type="Pfam" id="PF06985"/>
    </source>
</evidence>
<feature type="domain" description="Heterokaryon incompatibility" evidence="1">
    <location>
        <begin position="56"/>
        <end position="127"/>
    </location>
</feature>
<gene>
    <name evidence="2" type="ORF">LECACI_7A001550</name>
</gene>
<dbReference type="PANTHER" id="PTHR24148:SF64">
    <property type="entry name" value="HETEROKARYON INCOMPATIBILITY DOMAIN-CONTAINING PROTEIN"/>
    <property type="match status" value="1"/>
</dbReference>
<evidence type="ECO:0000313" key="3">
    <source>
        <dbReference type="Proteomes" id="UP001296104"/>
    </source>
</evidence>
<dbReference type="AlphaFoldDB" id="A0AAI9E7R1"/>
<dbReference type="Proteomes" id="UP001296104">
    <property type="component" value="Unassembled WGS sequence"/>
</dbReference>
<dbReference type="PANTHER" id="PTHR24148">
    <property type="entry name" value="ANKYRIN REPEAT DOMAIN-CONTAINING PROTEIN 39 HOMOLOG-RELATED"/>
    <property type="match status" value="1"/>
</dbReference>
<dbReference type="InterPro" id="IPR052895">
    <property type="entry name" value="HetReg/Transcr_Mod"/>
</dbReference>
<name>A0AAI9E7R1_9PEZI</name>
<protein>
    <recommendedName>
        <fullName evidence="1">Heterokaryon incompatibility domain-containing protein</fullName>
    </recommendedName>
</protein>
<proteinExistence type="predicted"/>
<sequence length="147" mass="16344">MQERHRLDYNSPALKDEDSFRLLKLCPGPRIAKSNVGRCAIKTEIEVHRLSACPEYVALSYSWGEQVRFEDIGVGDLAYLPVSTPLMNGLRQMRHPDPDAPTYACIDAVCINQNNSDEPSSRVKMIDDAAYLHGPQGLFSPGSARPI</sequence>
<dbReference type="InterPro" id="IPR010730">
    <property type="entry name" value="HET"/>
</dbReference>
<comment type="caution">
    <text evidence="2">The sequence shown here is derived from an EMBL/GenBank/DDBJ whole genome shotgun (WGS) entry which is preliminary data.</text>
</comment>
<dbReference type="EMBL" id="CAVMBE010000006">
    <property type="protein sequence ID" value="CAK3844291.1"/>
    <property type="molecule type" value="Genomic_DNA"/>
</dbReference>
<reference evidence="2" key="1">
    <citation type="submission" date="2023-11" db="EMBL/GenBank/DDBJ databases">
        <authorList>
            <person name="Alioto T."/>
            <person name="Alioto T."/>
            <person name="Gomez Garrido J."/>
        </authorList>
    </citation>
    <scope>NUCLEOTIDE SEQUENCE</scope>
</reference>
<keyword evidence="3" id="KW-1185">Reference proteome</keyword>
<evidence type="ECO:0000313" key="2">
    <source>
        <dbReference type="EMBL" id="CAK3844291.1"/>
    </source>
</evidence>
<organism evidence="2 3">
    <name type="scientific">Lecanosticta acicola</name>
    <dbReference type="NCBI Taxonomy" id="111012"/>
    <lineage>
        <taxon>Eukaryota</taxon>
        <taxon>Fungi</taxon>
        <taxon>Dikarya</taxon>
        <taxon>Ascomycota</taxon>
        <taxon>Pezizomycotina</taxon>
        <taxon>Dothideomycetes</taxon>
        <taxon>Dothideomycetidae</taxon>
        <taxon>Mycosphaerellales</taxon>
        <taxon>Mycosphaerellaceae</taxon>
        <taxon>Lecanosticta</taxon>
    </lineage>
</organism>